<dbReference type="GO" id="GO:0050821">
    <property type="term" value="P:protein stabilization"/>
    <property type="evidence" value="ECO:0007669"/>
    <property type="project" value="TreeGrafter"/>
</dbReference>
<dbReference type="Proteomes" id="UP000053424">
    <property type="component" value="Unassembled WGS sequence"/>
</dbReference>
<dbReference type="InterPro" id="IPR024158">
    <property type="entry name" value="Mt_import_TIM15"/>
</dbReference>
<dbReference type="GO" id="GO:0051087">
    <property type="term" value="F:protein-folding chaperone binding"/>
    <property type="evidence" value="ECO:0007669"/>
    <property type="project" value="TreeGrafter"/>
</dbReference>
<gene>
    <name evidence="7" type="ORF">M413DRAFT_442745</name>
</gene>
<sequence>MLPSRLFRNTGIPPALRSLVTPHPNLPSTIAVQLRFRIAVASRSISNAHGTLGRNPSFSTSPSRSNASSPAKENPSIISSPPTSSLESTTTTTTSQALPEKMVPKLSITFTCTVPDCGERSTHQFTKQAYEKGIVLVQCPGCKNRHLIADHLGWFKDSTQEGKLRTIEDILKAKGEKVRRGIVNENGDLEYAE</sequence>
<evidence type="ECO:0000256" key="4">
    <source>
        <dbReference type="PROSITE-ProRule" id="PRU00834"/>
    </source>
</evidence>
<feature type="region of interest" description="Disordered" evidence="5">
    <location>
        <begin position="49"/>
        <end position="99"/>
    </location>
</feature>
<dbReference type="GO" id="GO:0008270">
    <property type="term" value="F:zinc ion binding"/>
    <property type="evidence" value="ECO:0007669"/>
    <property type="project" value="UniProtKB-KW"/>
</dbReference>
<organism evidence="7 8">
    <name type="scientific">Hebeloma cylindrosporum</name>
    <dbReference type="NCBI Taxonomy" id="76867"/>
    <lineage>
        <taxon>Eukaryota</taxon>
        <taxon>Fungi</taxon>
        <taxon>Dikarya</taxon>
        <taxon>Basidiomycota</taxon>
        <taxon>Agaricomycotina</taxon>
        <taxon>Agaricomycetes</taxon>
        <taxon>Agaricomycetidae</taxon>
        <taxon>Agaricales</taxon>
        <taxon>Agaricineae</taxon>
        <taxon>Hymenogastraceae</taxon>
        <taxon>Hebeloma</taxon>
    </lineage>
</organism>
<dbReference type="AlphaFoldDB" id="A0A0C2Y4J4"/>
<dbReference type="HOGENOM" id="CLU_093902_2_1_1"/>
<evidence type="ECO:0000256" key="5">
    <source>
        <dbReference type="SAM" id="MobiDB-lite"/>
    </source>
</evidence>
<evidence type="ECO:0000256" key="1">
    <source>
        <dbReference type="ARBA" id="ARBA00022723"/>
    </source>
</evidence>
<feature type="compositionally biased region" description="Low complexity" evidence="5">
    <location>
        <begin position="54"/>
        <end position="95"/>
    </location>
</feature>
<dbReference type="PANTHER" id="PTHR20922">
    <property type="entry name" value="DNL-TYPE ZINC FINGER PROTEIN"/>
    <property type="match status" value="1"/>
</dbReference>
<keyword evidence="1" id="KW-0479">Metal-binding</keyword>
<accession>A0A0C2Y4J4</accession>
<keyword evidence="2 4" id="KW-0863">Zinc-finger</keyword>
<protein>
    <recommendedName>
        <fullName evidence="6">DNL-type domain-containing protein</fullName>
    </recommendedName>
</protein>
<dbReference type="PROSITE" id="PS51501">
    <property type="entry name" value="ZF_DNL"/>
    <property type="match status" value="1"/>
</dbReference>
<feature type="domain" description="DNL-type" evidence="6">
    <location>
        <begin position="103"/>
        <end position="193"/>
    </location>
</feature>
<keyword evidence="8" id="KW-1185">Reference proteome</keyword>
<name>A0A0C2Y4J4_HEBCY</name>
<dbReference type="PANTHER" id="PTHR20922:SF13">
    <property type="entry name" value="DNL-TYPE ZINC FINGER PROTEIN"/>
    <property type="match status" value="1"/>
</dbReference>
<dbReference type="Pfam" id="PF05180">
    <property type="entry name" value="zf-DNL"/>
    <property type="match status" value="1"/>
</dbReference>
<dbReference type="InterPro" id="IPR007853">
    <property type="entry name" value="Znf_DNL-typ"/>
</dbReference>
<evidence type="ECO:0000256" key="2">
    <source>
        <dbReference type="ARBA" id="ARBA00022771"/>
    </source>
</evidence>
<evidence type="ECO:0000313" key="7">
    <source>
        <dbReference type="EMBL" id="KIM44783.1"/>
    </source>
</evidence>
<reference evidence="7 8" key="1">
    <citation type="submission" date="2014-04" db="EMBL/GenBank/DDBJ databases">
        <authorList>
            <consortium name="DOE Joint Genome Institute"/>
            <person name="Kuo A."/>
            <person name="Gay G."/>
            <person name="Dore J."/>
            <person name="Kohler A."/>
            <person name="Nagy L.G."/>
            <person name="Floudas D."/>
            <person name="Copeland A."/>
            <person name="Barry K.W."/>
            <person name="Cichocki N."/>
            <person name="Veneault-Fourrey C."/>
            <person name="LaButti K."/>
            <person name="Lindquist E.A."/>
            <person name="Lipzen A."/>
            <person name="Lundell T."/>
            <person name="Morin E."/>
            <person name="Murat C."/>
            <person name="Sun H."/>
            <person name="Tunlid A."/>
            <person name="Henrissat B."/>
            <person name="Grigoriev I.V."/>
            <person name="Hibbett D.S."/>
            <person name="Martin F."/>
            <person name="Nordberg H.P."/>
            <person name="Cantor M.N."/>
            <person name="Hua S.X."/>
        </authorList>
    </citation>
    <scope>NUCLEOTIDE SEQUENCE [LARGE SCALE GENOMIC DNA]</scope>
    <source>
        <strain evidence="8">h7</strain>
    </source>
</reference>
<dbReference type="GO" id="GO:0005739">
    <property type="term" value="C:mitochondrion"/>
    <property type="evidence" value="ECO:0007669"/>
    <property type="project" value="TreeGrafter"/>
</dbReference>
<dbReference type="STRING" id="686832.A0A0C2Y4J4"/>
<keyword evidence="3" id="KW-0862">Zinc</keyword>
<dbReference type="GO" id="GO:0030150">
    <property type="term" value="P:protein import into mitochondrial matrix"/>
    <property type="evidence" value="ECO:0007669"/>
    <property type="project" value="TreeGrafter"/>
</dbReference>
<evidence type="ECO:0000256" key="3">
    <source>
        <dbReference type="ARBA" id="ARBA00022833"/>
    </source>
</evidence>
<evidence type="ECO:0000313" key="8">
    <source>
        <dbReference type="Proteomes" id="UP000053424"/>
    </source>
</evidence>
<dbReference type="OrthoDB" id="512667at2759"/>
<dbReference type="EMBL" id="KN831773">
    <property type="protein sequence ID" value="KIM44783.1"/>
    <property type="molecule type" value="Genomic_DNA"/>
</dbReference>
<proteinExistence type="predicted"/>
<evidence type="ECO:0000259" key="6">
    <source>
        <dbReference type="PROSITE" id="PS51501"/>
    </source>
</evidence>
<dbReference type="GO" id="GO:0006457">
    <property type="term" value="P:protein folding"/>
    <property type="evidence" value="ECO:0007669"/>
    <property type="project" value="TreeGrafter"/>
</dbReference>
<reference evidence="8" key="2">
    <citation type="submission" date="2015-01" db="EMBL/GenBank/DDBJ databases">
        <title>Evolutionary Origins and Diversification of the Mycorrhizal Mutualists.</title>
        <authorList>
            <consortium name="DOE Joint Genome Institute"/>
            <consortium name="Mycorrhizal Genomics Consortium"/>
            <person name="Kohler A."/>
            <person name="Kuo A."/>
            <person name="Nagy L.G."/>
            <person name="Floudas D."/>
            <person name="Copeland A."/>
            <person name="Barry K.W."/>
            <person name="Cichocki N."/>
            <person name="Veneault-Fourrey C."/>
            <person name="LaButti K."/>
            <person name="Lindquist E.A."/>
            <person name="Lipzen A."/>
            <person name="Lundell T."/>
            <person name="Morin E."/>
            <person name="Murat C."/>
            <person name="Riley R."/>
            <person name="Ohm R."/>
            <person name="Sun H."/>
            <person name="Tunlid A."/>
            <person name="Henrissat B."/>
            <person name="Grigoriev I.V."/>
            <person name="Hibbett D.S."/>
            <person name="Martin F."/>
        </authorList>
    </citation>
    <scope>NUCLEOTIDE SEQUENCE [LARGE SCALE GENOMIC DNA]</scope>
    <source>
        <strain evidence="8">h7</strain>
    </source>
</reference>